<dbReference type="InterPro" id="IPR036113">
    <property type="entry name" value="Asp/Glu-ADT_sf_sub_c"/>
</dbReference>
<dbReference type="EC" id="6.3.5.-" evidence="1"/>
<dbReference type="AlphaFoldDB" id="A0A1F5ZUF3"/>
<name>A0A1F5ZUF3_9BACT</name>
<proteinExistence type="inferred from homology"/>
<dbReference type="HAMAP" id="MF_00122">
    <property type="entry name" value="GatC"/>
    <property type="match status" value="1"/>
</dbReference>
<sequence>MADINANLSIPDVKKIAVLANIPLTDEEARKLAGELTQTLHFIEKIKKIDTKDIKPTSHVTGLSNVYRDDQISPSLTQKEALSQAKSTYKGYFKVPAVLKD</sequence>
<dbReference type="GO" id="GO:0006450">
    <property type="term" value="P:regulation of translational fidelity"/>
    <property type="evidence" value="ECO:0007669"/>
    <property type="project" value="InterPro"/>
</dbReference>
<dbReference type="GO" id="GO:0006412">
    <property type="term" value="P:translation"/>
    <property type="evidence" value="ECO:0007669"/>
    <property type="project" value="UniProtKB-UniRule"/>
</dbReference>
<dbReference type="NCBIfam" id="TIGR00135">
    <property type="entry name" value="gatC"/>
    <property type="match status" value="1"/>
</dbReference>
<comment type="subunit">
    <text evidence="1">Heterotrimer of A, B and C subunits.</text>
</comment>
<organism evidence="2 3">
    <name type="scientific">Candidatus Gottesmanbacteria bacterium RIFCSPHIGHO2_02_FULL_39_11</name>
    <dbReference type="NCBI Taxonomy" id="1798382"/>
    <lineage>
        <taxon>Bacteria</taxon>
        <taxon>Candidatus Gottesmaniibacteriota</taxon>
    </lineage>
</organism>
<dbReference type="EMBL" id="MFJL01000018">
    <property type="protein sequence ID" value="OGG15752.1"/>
    <property type="molecule type" value="Genomic_DNA"/>
</dbReference>
<reference evidence="2 3" key="1">
    <citation type="journal article" date="2016" name="Nat. Commun.">
        <title>Thousands of microbial genomes shed light on interconnected biogeochemical processes in an aquifer system.</title>
        <authorList>
            <person name="Anantharaman K."/>
            <person name="Brown C.T."/>
            <person name="Hug L.A."/>
            <person name="Sharon I."/>
            <person name="Castelle C.J."/>
            <person name="Probst A.J."/>
            <person name="Thomas B.C."/>
            <person name="Singh A."/>
            <person name="Wilkins M.J."/>
            <person name="Karaoz U."/>
            <person name="Brodie E.L."/>
            <person name="Williams K.H."/>
            <person name="Hubbard S.S."/>
            <person name="Banfield J.F."/>
        </authorList>
    </citation>
    <scope>NUCLEOTIDE SEQUENCE [LARGE SCALE GENOMIC DNA]</scope>
</reference>
<keyword evidence="1" id="KW-0547">Nucleotide-binding</keyword>
<gene>
    <name evidence="1" type="primary">gatC</name>
    <name evidence="2" type="ORF">A3D77_04760</name>
</gene>
<dbReference type="Proteomes" id="UP000176923">
    <property type="component" value="Unassembled WGS sequence"/>
</dbReference>
<protein>
    <recommendedName>
        <fullName evidence="1">Aspartyl/glutamyl-tRNA(Asn/Gln) amidotransferase subunit C</fullName>
        <shortName evidence="1">Asp/Glu-ADT subunit C</shortName>
        <ecNumber evidence="1">6.3.5.-</ecNumber>
    </recommendedName>
</protein>
<keyword evidence="1" id="KW-0067">ATP-binding</keyword>
<comment type="catalytic activity">
    <reaction evidence="1">
        <text>L-aspartyl-tRNA(Asn) + L-glutamine + ATP + H2O = L-asparaginyl-tRNA(Asn) + L-glutamate + ADP + phosphate + 2 H(+)</text>
        <dbReference type="Rhea" id="RHEA:14513"/>
        <dbReference type="Rhea" id="RHEA-COMP:9674"/>
        <dbReference type="Rhea" id="RHEA-COMP:9677"/>
        <dbReference type="ChEBI" id="CHEBI:15377"/>
        <dbReference type="ChEBI" id="CHEBI:15378"/>
        <dbReference type="ChEBI" id="CHEBI:29985"/>
        <dbReference type="ChEBI" id="CHEBI:30616"/>
        <dbReference type="ChEBI" id="CHEBI:43474"/>
        <dbReference type="ChEBI" id="CHEBI:58359"/>
        <dbReference type="ChEBI" id="CHEBI:78515"/>
        <dbReference type="ChEBI" id="CHEBI:78516"/>
        <dbReference type="ChEBI" id="CHEBI:456216"/>
    </reaction>
</comment>
<evidence type="ECO:0000313" key="3">
    <source>
        <dbReference type="Proteomes" id="UP000176923"/>
    </source>
</evidence>
<keyword evidence="1" id="KW-0436">Ligase</keyword>
<accession>A0A1F5ZUF3</accession>
<evidence type="ECO:0000256" key="1">
    <source>
        <dbReference type="HAMAP-Rule" id="MF_00122"/>
    </source>
</evidence>
<evidence type="ECO:0000313" key="2">
    <source>
        <dbReference type="EMBL" id="OGG15752.1"/>
    </source>
</evidence>
<dbReference type="STRING" id="1798382.A3D77_04760"/>
<keyword evidence="1" id="KW-0648">Protein biosynthesis</keyword>
<comment type="catalytic activity">
    <reaction evidence="1">
        <text>L-glutamyl-tRNA(Gln) + L-glutamine + ATP + H2O = L-glutaminyl-tRNA(Gln) + L-glutamate + ADP + phosphate + H(+)</text>
        <dbReference type="Rhea" id="RHEA:17521"/>
        <dbReference type="Rhea" id="RHEA-COMP:9681"/>
        <dbReference type="Rhea" id="RHEA-COMP:9684"/>
        <dbReference type="ChEBI" id="CHEBI:15377"/>
        <dbReference type="ChEBI" id="CHEBI:15378"/>
        <dbReference type="ChEBI" id="CHEBI:29985"/>
        <dbReference type="ChEBI" id="CHEBI:30616"/>
        <dbReference type="ChEBI" id="CHEBI:43474"/>
        <dbReference type="ChEBI" id="CHEBI:58359"/>
        <dbReference type="ChEBI" id="CHEBI:78520"/>
        <dbReference type="ChEBI" id="CHEBI:78521"/>
        <dbReference type="ChEBI" id="CHEBI:456216"/>
    </reaction>
</comment>
<dbReference type="GO" id="GO:0050567">
    <property type="term" value="F:glutaminyl-tRNA synthase (glutamine-hydrolyzing) activity"/>
    <property type="evidence" value="ECO:0007669"/>
    <property type="project" value="UniProtKB-UniRule"/>
</dbReference>
<dbReference type="GO" id="GO:0070681">
    <property type="term" value="P:glutaminyl-tRNAGln biosynthesis via transamidation"/>
    <property type="evidence" value="ECO:0007669"/>
    <property type="project" value="TreeGrafter"/>
</dbReference>
<comment type="similarity">
    <text evidence="1">Belongs to the GatC family.</text>
</comment>
<dbReference type="PANTHER" id="PTHR15004">
    <property type="entry name" value="GLUTAMYL-TRNA(GLN) AMIDOTRANSFERASE SUBUNIT C, MITOCHONDRIAL"/>
    <property type="match status" value="1"/>
</dbReference>
<comment type="function">
    <text evidence="1">Allows the formation of correctly charged Asn-tRNA(Asn) or Gln-tRNA(Gln) through the transamidation of misacylated Asp-tRNA(Asn) or Glu-tRNA(Gln) in organisms which lack either or both of asparaginyl-tRNA or glutaminyl-tRNA synthetases. The reaction takes place in the presence of glutamine and ATP through an activated phospho-Asp-tRNA(Asn) or phospho-Glu-tRNA(Gln).</text>
</comment>
<dbReference type="SUPFAM" id="SSF141000">
    <property type="entry name" value="Glu-tRNAGln amidotransferase C subunit"/>
    <property type="match status" value="1"/>
</dbReference>
<dbReference type="GO" id="GO:0050566">
    <property type="term" value="F:asparaginyl-tRNA synthase (glutamine-hydrolyzing) activity"/>
    <property type="evidence" value="ECO:0007669"/>
    <property type="project" value="RHEA"/>
</dbReference>
<dbReference type="PANTHER" id="PTHR15004:SF0">
    <property type="entry name" value="GLUTAMYL-TRNA(GLN) AMIDOTRANSFERASE SUBUNIT C, MITOCHONDRIAL"/>
    <property type="match status" value="1"/>
</dbReference>
<dbReference type="GO" id="GO:0005524">
    <property type="term" value="F:ATP binding"/>
    <property type="evidence" value="ECO:0007669"/>
    <property type="project" value="UniProtKB-KW"/>
</dbReference>
<dbReference type="Gene3D" id="1.10.20.60">
    <property type="entry name" value="Glu-tRNAGln amidotransferase C subunit, N-terminal domain"/>
    <property type="match status" value="1"/>
</dbReference>
<comment type="caution">
    <text evidence="2">The sequence shown here is derived from an EMBL/GenBank/DDBJ whole genome shotgun (WGS) entry which is preliminary data.</text>
</comment>
<dbReference type="Pfam" id="PF02686">
    <property type="entry name" value="GatC"/>
    <property type="match status" value="1"/>
</dbReference>
<dbReference type="InterPro" id="IPR003837">
    <property type="entry name" value="GatC"/>
</dbReference>